<dbReference type="AlphaFoldDB" id="A0A9W9NE27"/>
<evidence type="ECO:0000256" key="1">
    <source>
        <dbReference type="ARBA" id="ARBA00004123"/>
    </source>
</evidence>
<reference evidence="9" key="2">
    <citation type="journal article" date="2023" name="IMA Fungus">
        <title>Comparative genomic study of the Penicillium genus elucidates a diverse pangenome and 15 lateral gene transfer events.</title>
        <authorList>
            <person name="Petersen C."/>
            <person name="Sorensen T."/>
            <person name="Nielsen M.R."/>
            <person name="Sondergaard T.E."/>
            <person name="Sorensen J.L."/>
            <person name="Fitzpatrick D.A."/>
            <person name="Frisvad J.C."/>
            <person name="Nielsen K.L."/>
        </authorList>
    </citation>
    <scope>NUCLEOTIDE SEQUENCE</scope>
    <source>
        <strain evidence="9">IBT 15544</strain>
    </source>
</reference>
<keyword evidence="4" id="KW-0238">DNA-binding</keyword>
<evidence type="ECO:0000313" key="9">
    <source>
        <dbReference type="EMBL" id="KAJ5218167.1"/>
    </source>
</evidence>
<dbReference type="PROSITE" id="PS50048">
    <property type="entry name" value="ZN2_CY6_FUNGAL_2"/>
    <property type="match status" value="1"/>
</dbReference>
<reference evidence="9" key="1">
    <citation type="submission" date="2022-12" db="EMBL/GenBank/DDBJ databases">
        <authorList>
            <person name="Petersen C."/>
        </authorList>
    </citation>
    <scope>NUCLEOTIDE SEQUENCE</scope>
    <source>
        <strain evidence="9">IBT 15544</strain>
    </source>
</reference>
<protein>
    <submittedName>
        <fullName evidence="9">Fungal-specific transcription factor domain-containing protein</fullName>
    </submittedName>
</protein>
<dbReference type="InterPro" id="IPR001138">
    <property type="entry name" value="Zn2Cys6_DnaBD"/>
</dbReference>
<dbReference type="SMART" id="SM00906">
    <property type="entry name" value="Fungal_trans"/>
    <property type="match status" value="1"/>
</dbReference>
<evidence type="ECO:0000256" key="5">
    <source>
        <dbReference type="ARBA" id="ARBA00023163"/>
    </source>
</evidence>
<evidence type="ECO:0000256" key="2">
    <source>
        <dbReference type="ARBA" id="ARBA00022723"/>
    </source>
</evidence>
<keyword evidence="10" id="KW-1185">Reference proteome</keyword>
<dbReference type="GO" id="GO:0003677">
    <property type="term" value="F:DNA binding"/>
    <property type="evidence" value="ECO:0007669"/>
    <property type="project" value="UniProtKB-KW"/>
</dbReference>
<keyword evidence="5" id="KW-0804">Transcription</keyword>
<evidence type="ECO:0000256" key="3">
    <source>
        <dbReference type="ARBA" id="ARBA00023015"/>
    </source>
</evidence>
<dbReference type="Pfam" id="PF00172">
    <property type="entry name" value="Zn_clus"/>
    <property type="match status" value="1"/>
</dbReference>
<evidence type="ECO:0000256" key="6">
    <source>
        <dbReference type="ARBA" id="ARBA00023242"/>
    </source>
</evidence>
<dbReference type="InterPro" id="IPR007219">
    <property type="entry name" value="XnlR_reg_dom"/>
</dbReference>
<feature type="region of interest" description="Disordered" evidence="7">
    <location>
        <begin position="1"/>
        <end position="34"/>
    </location>
</feature>
<dbReference type="PANTHER" id="PTHR47338">
    <property type="entry name" value="ZN(II)2CYS6 TRANSCRIPTION FACTOR (EUROFUNG)-RELATED"/>
    <property type="match status" value="1"/>
</dbReference>
<dbReference type="Proteomes" id="UP001150904">
    <property type="component" value="Unassembled WGS sequence"/>
</dbReference>
<evidence type="ECO:0000259" key="8">
    <source>
        <dbReference type="PROSITE" id="PS50048"/>
    </source>
</evidence>
<sequence length="607" mass="68453">MGKDNPSYSPISIAVDTDMDPDRATAPRGRQRPGAACDECRRRKLRCDGQQPQCGICQDTGAACEVTQRGVRGPKKGHLKALKNRIIHLEAMLESLSVNGRQDHQGGSSNDLALSVSPIDGSDSGTHSEPWIPKGIVSSGSDHEDFVSNATGLAPVLVPHLGLLPNQWAFSSAIPANPRFPPSEIIQAELDQLYLDRVHQSIPILHPRRYLSWSNSTNKTAPRRCLQYAMWMLASLLSAQFRDMIEPLYQETKQMLEYLSVEGAEHSSVSTELGQAWVLVVTFEYMRSYHLIAWMSAGRAFRLVQVMRYHQIDNPSDKQGPSSPQCGDLIEVEERRRVFWMAYFLDHIISMRGDWPITLNEHVICTRLPASDGEFQTGTFELGPFLSEAMTEPNVKVQSPFNECLILVTICGRSLLQSQRYRISKAYGDMAMDGTEQRRWLDTILTNRLQILSQYYPSPTESYDPLLLFANILGQATVIYFCKNMTNTVAESSSSMDGNAEILNYKNRALEASSAIIRLASTLRELHFSKVHPMMPIPLFLCAEFLYDDMHNEAFQMNVQELFHILRELKNVNNPDQTYLDLLPRSCISKTADLFSHSMEENTPISR</sequence>
<dbReference type="GO" id="GO:0000981">
    <property type="term" value="F:DNA-binding transcription factor activity, RNA polymerase II-specific"/>
    <property type="evidence" value="ECO:0007669"/>
    <property type="project" value="InterPro"/>
</dbReference>
<dbReference type="SMART" id="SM00066">
    <property type="entry name" value="GAL4"/>
    <property type="match status" value="1"/>
</dbReference>
<dbReference type="GeneID" id="83174629"/>
<comment type="caution">
    <text evidence="9">The sequence shown here is derived from an EMBL/GenBank/DDBJ whole genome shotgun (WGS) entry which is preliminary data.</text>
</comment>
<dbReference type="Pfam" id="PF04082">
    <property type="entry name" value="Fungal_trans"/>
    <property type="match status" value="1"/>
</dbReference>
<gene>
    <name evidence="9" type="ORF">N7498_000266</name>
</gene>
<dbReference type="GO" id="GO:0008270">
    <property type="term" value="F:zinc ion binding"/>
    <property type="evidence" value="ECO:0007669"/>
    <property type="project" value="InterPro"/>
</dbReference>
<dbReference type="PANTHER" id="PTHR47338:SF3">
    <property type="entry name" value="C6 FINGER DOMAIN TRANSCRIPTION FACTOR DBAA-RELATED"/>
    <property type="match status" value="1"/>
</dbReference>
<evidence type="ECO:0000313" key="10">
    <source>
        <dbReference type="Proteomes" id="UP001150904"/>
    </source>
</evidence>
<proteinExistence type="predicted"/>
<keyword evidence="3" id="KW-0805">Transcription regulation</keyword>
<dbReference type="Gene3D" id="4.10.240.10">
    <property type="entry name" value="Zn(2)-C6 fungal-type DNA-binding domain"/>
    <property type="match status" value="1"/>
</dbReference>
<organism evidence="9 10">
    <name type="scientific">Penicillium cinerascens</name>
    <dbReference type="NCBI Taxonomy" id="70096"/>
    <lineage>
        <taxon>Eukaryota</taxon>
        <taxon>Fungi</taxon>
        <taxon>Dikarya</taxon>
        <taxon>Ascomycota</taxon>
        <taxon>Pezizomycotina</taxon>
        <taxon>Eurotiomycetes</taxon>
        <taxon>Eurotiomycetidae</taxon>
        <taxon>Eurotiales</taxon>
        <taxon>Aspergillaceae</taxon>
        <taxon>Penicillium</taxon>
    </lineage>
</organism>
<dbReference type="RefSeq" id="XP_058312740.1">
    <property type="nucleotide sequence ID" value="XM_058447329.1"/>
</dbReference>
<dbReference type="InterPro" id="IPR050815">
    <property type="entry name" value="TF_fung"/>
</dbReference>
<dbReference type="OrthoDB" id="3037908at2759"/>
<dbReference type="InterPro" id="IPR036864">
    <property type="entry name" value="Zn2-C6_fun-type_DNA-bd_sf"/>
</dbReference>
<name>A0A9W9NE27_9EURO</name>
<dbReference type="SUPFAM" id="SSF57701">
    <property type="entry name" value="Zn2/Cys6 DNA-binding domain"/>
    <property type="match status" value="1"/>
</dbReference>
<dbReference type="GO" id="GO:0006351">
    <property type="term" value="P:DNA-templated transcription"/>
    <property type="evidence" value="ECO:0007669"/>
    <property type="project" value="InterPro"/>
</dbReference>
<evidence type="ECO:0000256" key="7">
    <source>
        <dbReference type="SAM" id="MobiDB-lite"/>
    </source>
</evidence>
<keyword evidence="2" id="KW-0479">Metal-binding</keyword>
<feature type="domain" description="Zn(2)-C6 fungal-type" evidence="8">
    <location>
        <begin position="36"/>
        <end position="66"/>
    </location>
</feature>
<dbReference type="PROSITE" id="PS00463">
    <property type="entry name" value="ZN2_CY6_FUNGAL_1"/>
    <property type="match status" value="1"/>
</dbReference>
<accession>A0A9W9NE27</accession>
<comment type="subcellular location">
    <subcellularLocation>
        <location evidence="1">Nucleus</location>
    </subcellularLocation>
</comment>
<dbReference type="GO" id="GO:0005634">
    <property type="term" value="C:nucleus"/>
    <property type="evidence" value="ECO:0007669"/>
    <property type="project" value="UniProtKB-SubCell"/>
</dbReference>
<evidence type="ECO:0000256" key="4">
    <source>
        <dbReference type="ARBA" id="ARBA00023125"/>
    </source>
</evidence>
<dbReference type="EMBL" id="JAPQKR010000004">
    <property type="protein sequence ID" value="KAJ5218167.1"/>
    <property type="molecule type" value="Genomic_DNA"/>
</dbReference>
<feature type="compositionally biased region" description="Polar residues" evidence="7">
    <location>
        <begin position="1"/>
        <end position="10"/>
    </location>
</feature>
<keyword evidence="6" id="KW-0539">Nucleus</keyword>
<dbReference type="CDD" id="cd00067">
    <property type="entry name" value="GAL4"/>
    <property type="match status" value="1"/>
</dbReference>
<dbReference type="CDD" id="cd12148">
    <property type="entry name" value="fungal_TF_MHR"/>
    <property type="match status" value="1"/>
</dbReference>